<feature type="domain" description="ComEC/Rec2-related protein" evidence="7">
    <location>
        <begin position="259"/>
        <end position="534"/>
    </location>
</feature>
<feature type="transmembrane region" description="Helical" evidence="6">
    <location>
        <begin position="89"/>
        <end position="109"/>
    </location>
</feature>
<evidence type="ECO:0000256" key="6">
    <source>
        <dbReference type="SAM" id="Phobius"/>
    </source>
</evidence>
<feature type="transmembrane region" description="Helical" evidence="6">
    <location>
        <begin position="53"/>
        <end position="77"/>
    </location>
</feature>
<evidence type="ECO:0000256" key="5">
    <source>
        <dbReference type="ARBA" id="ARBA00023136"/>
    </source>
</evidence>
<evidence type="ECO:0000259" key="7">
    <source>
        <dbReference type="Pfam" id="PF03772"/>
    </source>
</evidence>
<dbReference type="GO" id="GO:0005886">
    <property type="term" value="C:plasma membrane"/>
    <property type="evidence" value="ECO:0007669"/>
    <property type="project" value="UniProtKB-SubCell"/>
</dbReference>
<feature type="transmembrane region" description="Helical" evidence="6">
    <location>
        <begin position="417"/>
        <end position="441"/>
    </location>
</feature>
<dbReference type="InterPro" id="IPR004477">
    <property type="entry name" value="ComEC_N"/>
</dbReference>
<feature type="transmembrane region" description="Helical" evidence="6">
    <location>
        <begin position="23"/>
        <end position="47"/>
    </location>
</feature>
<dbReference type="EMBL" id="WMII01000009">
    <property type="protein sequence ID" value="MTH64803.1"/>
    <property type="molecule type" value="Genomic_DNA"/>
</dbReference>
<protein>
    <submittedName>
        <fullName evidence="9">DUF4131 domain-containing protein</fullName>
    </submittedName>
</protein>
<feature type="domain" description="DUF4131" evidence="8">
    <location>
        <begin position="61"/>
        <end position="216"/>
    </location>
</feature>
<comment type="subcellular location">
    <subcellularLocation>
        <location evidence="1">Cell membrane</location>
        <topology evidence="1">Multi-pass membrane protein</topology>
    </subcellularLocation>
</comment>
<dbReference type="AlphaFoldDB" id="A0A6L6IX68"/>
<dbReference type="Proteomes" id="UP000478740">
    <property type="component" value="Unassembled WGS sequence"/>
</dbReference>
<evidence type="ECO:0000256" key="4">
    <source>
        <dbReference type="ARBA" id="ARBA00022989"/>
    </source>
</evidence>
<reference evidence="9 10" key="1">
    <citation type="submission" date="2019-11" db="EMBL/GenBank/DDBJ databases">
        <authorList>
            <person name="Dong K."/>
        </authorList>
    </citation>
    <scope>NUCLEOTIDE SEQUENCE [LARGE SCALE GENOMIC DNA]</scope>
    <source>
        <strain evidence="9 10">DK608</strain>
    </source>
</reference>
<evidence type="ECO:0000256" key="1">
    <source>
        <dbReference type="ARBA" id="ARBA00004651"/>
    </source>
</evidence>
<keyword evidence="10" id="KW-1185">Reference proteome</keyword>
<gene>
    <name evidence="9" type="ORF">GL284_11035</name>
</gene>
<evidence type="ECO:0000313" key="9">
    <source>
        <dbReference type="EMBL" id="MTH64803.1"/>
    </source>
</evidence>
<dbReference type="PANTHER" id="PTHR30619">
    <property type="entry name" value="DNA INTERNALIZATION/COMPETENCE PROTEIN COMEC/REC2"/>
    <property type="match status" value="1"/>
</dbReference>
<keyword evidence="5 6" id="KW-0472">Membrane</keyword>
<comment type="caution">
    <text evidence="9">The sequence shown here is derived from an EMBL/GenBank/DDBJ whole genome shotgun (WGS) entry which is preliminary data.</text>
</comment>
<evidence type="ECO:0000256" key="3">
    <source>
        <dbReference type="ARBA" id="ARBA00022692"/>
    </source>
</evidence>
<sequence>MAYAAARPAQGRTMAPARSRAPIALRAGMLPWLPFWMGLGIGLWFALRSQPGAAHYLAASAVAVLAICLALGAGRLVRLGHVGWDRGDMLRIWGIAIFMVALGFLLIGLRSWSVAAPILDFRYYGAVEGRVVEIDRSSGDRLRLTLDQVVLERVAPDRTPRHVRISLFVTDPMPVPGQHVMTTAHLGPPNGPAEPGGFDFRRLAWFEGLGAVGYSRVPVLTVAPPHEGGMLALHRLRMRISQAMMDSIGGQAGAVASALMTGDRSGIAEATNDVMRASSLYHIISISGLHMTMLAGFVYAAVRLLGVGVQLCGVPLGTRLHKWAAGVALLAALLYLWISGGGVATERSFIMVAVMLLAIIADRRAVSLRTVALAAMVLFFYMPEGMTSAGFQMSFSATVALILSQRPWQSVQHHVPALLRPAAMLILASVAAGLATTPFAAAHFGRMSQYGTLANLLVVPVVGTIVMPAGVIAAVLAPLGMAQPALWLMGLGTKWMLFIAEWVAGLNGAVAYLPAPPGAVLPLLGVGACLVVLAGLRGTPDAARLSAPHRLLGMACLVAAAVIWGMATRPQVLISAEGDAVGVMTAQGRAMSRPRGGSFTVSNWLDADGDRADQTAAAARPLWQGPENHRQTVLQAGGRAVTLHHLSGKRGAENAAALCRKDTILVANTDLPIAKDAPCLVLDPARLRRSGAVALNPSPAGLNIVTVRTASGARDWTDARRNRGRD</sequence>
<dbReference type="InterPro" id="IPR052159">
    <property type="entry name" value="Competence_DNA_uptake"/>
</dbReference>
<evidence type="ECO:0000256" key="2">
    <source>
        <dbReference type="ARBA" id="ARBA00022475"/>
    </source>
</evidence>
<dbReference type="NCBIfam" id="TIGR00360">
    <property type="entry name" value="ComEC_N-term"/>
    <property type="match status" value="1"/>
</dbReference>
<dbReference type="PANTHER" id="PTHR30619:SF1">
    <property type="entry name" value="RECOMBINATION PROTEIN 2"/>
    <property type="match status" value="1"/>
</dbReference>
<feature type="transmembrane region" description="Helical" evidence="6">
    <location>
        <begin position="551"/>
        <end position="567"/>
    </location>
</feature>
<feature type="transmembrane region" description="Helical" evidence="6">
    <location>
        <begin position="453"/>
        <end position="479"/>
    </location>
</feature>
<evidence type="ECO:0000259" key="8">
    <source>
        <dbReference type="Pfam" id="PF13567"/>
    </source>
</evidence>
<dbReference type="Pfam" id="PF13567">
    <property type="entry name" value="DUF4131"/>
    <property type="match status" value="1"/>
</dbReference>
<keyword evidence="2" id="KW-1003">Cell membrane</keyword>
<evidence type="ECO:0000313" key="10">
    <source>
        <dbReference type="Proteomes" id="UP000478740"/>
    </source>
</evidence>
<accession>A0A6L6IX68</accession>
<name>A0A6L6IX68_9RHOB</name>
<keyword evidence="4 6" id="KW-1133">Transmembrane helix</keyword>
<feature type="transmembrane region" description="Helical" evidence="6">
    <location>
        <begin position="519"/>
        <end position="539"/>
    </location>
</feature>
<feature type="transmembrane region" description="Helical" evidence="6">
    <location>
        <begin position="280"/>
        <end position="302"/>
    </location>
</feature>
<dbReference type="InterPro" id="IPR025405">
    <property type="entry name" value="DUF4131"/>
</dbReference>
<proteinExistence type="predicted"/>
<feature type="transmembrane region" description="Helical" evidence="6">
    <location>
        <begin position="323"/>
        <end position="338"/>
    </location>
</feature>
<dbReference type="Pfam" id="PF03772">
    <property type="entry name" value="Competence"/>
    <property type="match status" value="1"/>
</dbReference>
<feature type="transmembrane region" description="Helical" evidence="6">
    <location>
        <begin position="366"/>
        <end position="383"/>
    </location>
</feature>
<organism evidence="9 10">
    <name type="scientific">Paracoccus shanxieyensis</name>
    <dbReference type="NCBI Taxonomy" id="2675752"/>
    <lineage>
        <taxon>Bacteria</taxon>
        <taxon>Pseudomonadati</taxon>
        <taxon>Pseudomonadota</taxon>
        <taxon>Alphaproteobacteria</taxon>
        <taxon>Rhodobacterales</taxon>
        <taxon>Paracoccaceae</taxon>
        <taxon>Paracoccus</taxon>
    </lineage>
</organism>
<keyword evidence="3 6" id="KW-0812">Transmembrane</keyword>